<dbReference type="EMBL" id="CP046401">
    <property type="protein sequence ID" value="QGY45596.1"/>
    <property type="molecule type" value="Genomic_DNA"/>
</dbReference>
<dbReference type="Pfam" id="PF04254">
    <property type="entry name" value="DUF432"/>
    <property type="match status" value="1"/>
</dbReference>
<evidence type="ECO:0000313" key="1">
    <source>
        <dbReference type="EMBL" id="QGY45596.1"/>
    </source>
</evidence>
<dbReference type="AlphaFoldDB" id="A0A6I6JRL2"/>
<dbReference type="Proteomes" id="UP000428260">
    <property type="component" value="Chromosome"/>
</dbReference>
<accession>A0A6I6JRL2</accession>
<gene>
    <name evidence="1" type="ORF">GM418_18540</name>
</gene>
<name>A0A6I6JRL2_9BACT</name>
<protein>
    <submittedName>
        <fullName evidence="1">DUF432 domain-containing protein</fullName>
    </submittedName>
</protein>
<sequence>MSTNEIFGKHQITPGNTKSFILGNSTLWVKREKEGWRLLYKENLSEQDEQPDFGNAEYFQTGKSNSVVLAPALPVKPMVFKGSQLKVSPKQKFTFFLKIPITIQVYYSKNAGENLLKEIPYRRLSDTWFGEPDNGEAAFALGYEYFLNFETVEISPFEAICPVSIFNNSLNTLEIQRQIIRVEHLTLYKNTDKIVTSLVQVEYKGQQILSAADYHYSKTYDGEKQDILTKPRNTSSKNLLKINFHFIKNIYKID</sequence>
<dbReference type="InterPro" id="IPR007366">
    <property type="entry name" value="DUF432"/>
</dbReference>
<organism evidence="1 2">
    <name type="scientific">Maribellus comscasis</name>
    <dbReference type="NCBI Taxonomy" id="2681766"/>
    <lineage>
        <taxon>Bacteria</taxon>
        <taxon>Pseudomonadati</taxon>
        <taxon>Bacteroidota</taxon>
        <taxon>Bacteroidia</taxon>
        <taxon>Marinilabiliales</taxon>
        <taxon>Prolixibacteraceae</taxon>
        <taxon>Maribellus</taxon>
    </lineage>
</organism>
<dbReference type="KEGG" id="mcos:GM418_18540"/>
<proteinExistence type="predicted"/>
<evidence type="ECO:0000313" key="2">
    <source>
        <dbReference type="Proteomes" id="UP000428260"/>
    </source>
</evidence>
<keyword evidence="2" id="KW-1185">Reference proteome</keyword>
<dbReference type="RefSeq" id="WP_158868739.1">
    <property type="nucleotide sequence ID" value="NZ_CP046401.1"/>
</dbReference>
<reference evidence="1 2" key="1">
    <citation type="submission" date="2019-11" db="EMBL/GenBank/DDBJ databases">
        <authorList>
            <person name="Zheng R.K."/>
            <person name="Sun C.M."/>
        </authorList>
    </citation>
    <scope>NUCLEOTIDE SEQUENCE [LARGE SCALE GENOMIC DNA]</scope>
    <source>
        <strain evidence="1 2">WC007</strain>
    </source>
</reference>